<dbReference type="VEuPathDB" id="VectorBase:ISCW004960"/>
<proteinExistence type="predicted"/>
<protein>
    <submittedName>
        <fullName evidence="1 2">Uncharacterized protein</fullName>
    </submittedName>
</protein>
<accession>B7PIV2</accession>
<gene>
    <name evidence="1" type="ORF">IscW_ISCW004960</name>
</gene>
<evidence type="ECO:0000313" key="2">
    <source>
        <dbReference type="EnsemblMetazoa" id="ISCW004960-PA"/>
    </source>
</evidence>
<dbReference type="HOGENOM" id="CLU_3089551_0_0_1"/>
<organism>
    <name type="scientific">Ixodes scapularis</name>
    <name type="common">Black-legged tick</name>
    <name type="synonym">Deer tick</name>
    <dbReference type="NCBI Taxonomy" id="6945"/>
    <lineage>
        <taxon>Eukaryota</taxon>
        <taxon>Metazoa</taxon>
        <taxon>Ecdysozoa</taxon>
        <taxon>Arthropoda</taxon>
        <taxon>Chelicerata</taxon>
        <taxon>Arachnida</taxon>
        <taxon>Acari</taxon>
        <taxon>Parasitiformes</taxon>
        <taxon>Ixodida</taxon>
        <taxon>Ixodoidea</taxon>
        <taxon>Ixodidae</taxon>
        <taxon>Ixodinae</taxon>
        <taxon>Ixodes</taxon>
    </lineage>
</organism>
<name>B7PIV2_IXOSC</name>
<dbReference type="EMBL" id="ABJB010212190">
    <property type="status" value="NOT_ANNOTATED_CDS"/>
    <property type="molecule type" value="Genomic_DNA"/>
</dbReference>
<evidence type="ECO:0000313" key="3">
    <source>
        <dbReference type="Proteomes" id="UP000001555"/>
    </source>
</evidence>
<dbReference type="EnsemblMetazoa" id="ISCW004960-RA">
    <property type="protein sequence ID" value="ISCW004960-PA"/>
    <property type="gene ID" value="ISCW004960"/>
</dbReference>
<keyword evidence="3" id="KW-1185">Reference proteome</keyword>
<dbReference type="InParanoid" id="B7PIV2"/>
<sequence>MVLATLSKEQGITVVAVCVVYEFLVVQAHDEDDEEDHLEDHFHGLPDPPRLG</sequence>
<reference evidence="1 3" key="1">
    <citation type="submission" date="2008-03" db="EMBL/GenBank/DDBJ databases">
        <title>Annotation of Ixodes scapularis.</title>
        <authorList>
            <consortium name="Ixodes scapularis Genome Project Consortium"/>
            <person name="Caler E."/>
            <person name="Hannick L.I."/>
            <person name="Bidwell S."/>
            <person name="Joardar V."/>
            <person name="Thiagarajan M."/>
            <person name="Amedeo P."/>
            <person name="Galinsky K.J."/>
            <person name="Schobel S."/>
            <person name="Inman J."/>
            <person name="Hostetler J."/>
            <person name="Miller J."/>
            <person name="Hammond M."/>
            <person name="Megy K."/>
            <person name="Lawson D."/>
            <person name="Kodira C."/>
            <person name="Sutton G."/>
            <person name="Meyer J."/>
            <person name="Hill C.A."/>
            <person name="Birren B."/>
            <person name="Nene V."/>
            <person name="Collins F."/>
            <person name="Alarcon-Chaidez F."/>
            <person name="Wikel S."/>
            <person name="Strausberg R."/>
        </authorList>
    </citation>
    <scope>NUCLEOTIDE SEQUENCE [LARGE SCALE GENOMIC DNA]</scope>
    <source>
        <strain evidence="3">Wikel</strain>
        <strain evidence="1">Wikel colony</strain>
    </source>
</reference>
<reference evidence="2" key="2">
    <citation type="submission" date="2020-05" db="UniProtKB">
        <authorList>
            <consortium name="EnsemblMetazoa"/>
        </authorList>
    </citation>
    <scope>IDENTIFICATION</scope>
    <source>
        <strain evidence="2">wikel</strain>
    </source>
</reference>
<dbReference type="PaxDb" id="6945-B7PIV2"/>
<dbReference type="Proteomes" id="UP000001555">
    <property type="component" value="Unassembled WGS sequence"/>
</dbReference>
<dbReference type="EMBL" id="DS722058">
    <property type="protein sequence ID" value="EEC06524.1"/>
    <property type="molecule type" value="Genomic_DNA"/>
</dbReference>
<evidence type="ECO:0000313" key="1">
    <source>
        <dbReference type="EMBL" id="EEC06524.1"/>
    </source>
</evidence>
<dbReference type="AlphaFoldDB" id="B7PIV2"/>